<dbReference type="EMBL" id="WWEO01000045">
    <property type="protein sequence ID" value="NCD71948.1"/>
    <property type="molecule type" value="Genomic_DNA"/>
</dbReference>
<sequence>MKNYSQSTLTQLQHKARAILLCSITLCLLSAVSYAQSETSLLAANSINANSLRYLHIDTALQPEKVHTMRDVPWFVEKFKLSLGVFFPVNNTDIKVSNVHTGNGTDLDFEDDLGFNKNSTTFLADFQWRSSSRSRFDLSYYRINRSSDYSLKKDITFGDHTYNINSSVNAFFNTSIYRFSYGYAILSKPTYEAGLLVGAHVVKANLGIGLNGENLNLAYSDDLGFTAPLPDFGLWGGVSLSDRFALNGEADYLSLKIGDIWGRILGFNFLATYKVLPNLQLSAGYTGLNFKVDVTKTNLEGNLKWGYNGPNITAAFTFGRKSWQ</sequence>
<protein>
    <recommendedName>
        <fullName evidence="4">DUF4421 domain-containing protein</fullName>
    </recommendedName>
</protein>
<feature type="signal peptide" evidence="1">
    <location>
        <begin position="1"/>
        <end position="35"/>
    </location>
</feature>
<comment type="caution">
    <text evidence="2">The sequence shown here is derived from an EMBL/GenBank/DDBJ whole genome shotgun (WGS) entry which is preliminary data.</text>
</comment>
<reference evidence="2" key="1">
    <citation type="submission" date="2020-01" db="EMBL/GenBank/DDBJ databases">
        <authorList>
            <person name="Seo Y.L."/>
        </authorList>
    </citation>
    <scope>NUCLEOTIDE SEQUENCE</scope>
    <source>
        <strain evidence="2">R11</strain>
    </source>
</reference>
<gene>
    <name evidence="2" type="ORF">GSY63_21475</name>
</gene>
<keyword evidence="3" id="KW-1185">Reference proteome</keyword>
<dbReference type="RefSeq" id="WP_166587922.1">
    <property type="nucleotide sequence ID" value="NZ_WWEO01000045.1"/>
</dbReference>
<name>A0A966DU30_9SPHI</name>
<evidence type="ECO:0008006" key="4">
    <source>
        <dbReference type="Google" id="ProtNLM"/>
    </source>
</evidence>
<proteinExistence type="predicted"/>
<feature type="chain" id="PRO_5037972484" description="DUF4421 domain-containing protein" evidence="1">
    <location>
        <begin position="36"/>
        <end position="324"/>
    </location>
</feature>
<accession>A0A966DU30</accession>
<organism evidence="2 3">
    <name type="scientific">Mucilaginibacter agri</name>
    <dbReference type="NCBI Taxonomy" id="2695265"/>
    <lineage>
        <taxon>Bacteria</taxon>
        <taxon>Pseudomonadati</taxon>
        <taxon>Bacteroidota</taxon>
        <taxon>Sphingobacteriia</taxon>
        <taxon>Sphingobacteriales</taxon>
        <taxon>Sphingobacteriaceae</taxon>
        <taxon>Mucilaginibacter</taxon>
    </lineage>
</organism>
<evidence type="ECO:0000256" key="1">
    <source>
        <dbReference type="SAM" id="SignalP"/>
    </source>
</evidence>
<dbReference type="AlphaFoldDB" id="A0A966DU30"/>
<evidence type="ECO:0000313" key="2">
    <source>
        <dbReference type="EMBL" id="NCD71948.1"/>
    </source>
</evidence>
<dbReference type="Proteomes" id="UP000638732">
    <property type="component" value="Unassembled WGS sequence"/>
</dbReference>
<keyword evidence="1" id="KW-0732">Signal</keyword>
<evidence type="ECO:0000313" key="3">
    <source>
        <dbReference type="Proteomes" id="UP000638732"/>
    </source>
</evidence>
<reference evidence="2" key="2">
    <citation type="submission" date="2020-10" db="EMBL/GenBank/DDBJ databases">
        <title>Mucilaginibacter sp. nov., isolated from soil.</title>
        <authorList>
            <person name="Jeon C.O."/>
        </authorList>
    </citation>
    <scope>NUCLEOTIDE SEQUENCE</scope>
    <source>
        <strain evidence="2">R11</strain>
    </source>
</reference>